<dbReference type="GO" id="GO:0000978">
    <property type="term" value="F:RNA polymerase II cis-regulatory region sequence-specific DNA binding"/>
    <property type="evidence" value="ECO:0007669"/>
    <property type="project" value="TreeGrafter"/>
</dbReference>
<dbReference type="PANTHER" id="PTHR10270">
    <property type="entry name" value="SOX TRANSCRIPTION FACTOR"/>
    <property type="match status" value="1"/>
</dbReference>
<keyword evidence="4" id="KW-0221">Differentiation</keyword>
<accession>A0A177B916</accession>
<dbReference type="SMART" id="SM00398">
    <property type="entry name" value="HMG"/>
    <property type="match status" value="1"/>
</dbReference>
<dbReference type="Pfam" id="PF00505">
    <property type="entry name" value="HMG_box"/>
    <property type="match status" value="1"/>
</dbReference>
<dbReference type="GO" id="GO:0001228">
    <property type="term" value="F:DNA-binding transcription activator activity, RNA polymerase II-specific"/>
    <property type="evidence" value="ECO:0007669"/>
    <property type="project" value="TreeGrafter"/>
</dbReference>
<dbReference type="PANTHER" id="PTHR10270:SF161">
    <property type="entry name" value="SEX-DETERMINING REGION Y PROTEIN"/>
    <property type="match status" value="1"/>
</dbReference>
<evidence type="ECO:0000256" key="9">
    <source>
        <dbReference type="ARBA" id="ARBA00023159"/>
    </source>
</evidence>
<evidence type="ECO:0000256" key="2">
    <source>
        <dbReference type="ARBA" id="ARBA00005998"/>
    </source>
</evidence>
<dbReference type="CDD" id="cd22004">
    <property type="entry name" value="HMG-box_SOX"/>
    <property type="match status" value="1"/>
</dbReference>
<dbReference type="GO" id="GO:0007548">
    <property type="term" value="P:sex differentiation"/>
    <property type="evidence" value="ECO:0007669"/>
    <property type="project" value="UniProtKB-KW"/>
</dbReference>
<evidence type="ECO:0000313" key="16">
    <source>
        <dbReference type="EMBL" id="OAF70143.1"/>
    </source>
</evidence>
<dbReference type="GO" id="GO:0016607">
    <property type="term" value="C:nuclear speck"/>
    <property type="evidence" value="ECO:0007669"/>
    <property type="project" value="UniProtKB-SubCell"/>
</dbReference>
<feature type="domain" description="HMG box" evidence="15">
    <location>
        <begin position="216"/>
        <end position="284"/>
    </location>
</feature>
<comment type="function">
    <text evidence="13">Transcriptional regulator that controls a genetic switch in male development. It is necessary and sufficient for initiating male sex determination by directing the development of supporting cell precursors (pre-Sertoli cells) as Sertoli rather than granulosa cells. Involved in different aspects of gene regulation including promoter activation or repression. Binds to the DNA consensus sequence 5'-[AT]AACAA[AT]-3'. SRY HMG box recognizes DNA by partial intercalation in the minor groove and promotes DNA bending. Also involved in pre-mRNA splicing. In male adult brain involved in the maintenance of motor functions of dopaminergic neurons.</text>
</comment>
<evidence type="ECO:0000256" key="14">
    <source>
        <dbReference type="PROSITE-ProRule" id="PRU00267"/>
    </source>
</evidence>
<evidence type="ECO:0000256" key="4">
    <source>
        <dbReference type="ARBA" id="ARBA00022782"/>
    </source>
</evidence>
<dbReference type="EMBL" id="LWCA01000184">
    <property type="protein sequence ID" value="OAF70143.1"/>
    <property type="molecule type" value="Genomic_DNA"/>
</dbReference>
<keyword evidence="7" id="KW-0805">Transcription regulation</keyword>
<comment type="subcellular location">
    <subcellularLocation>
        <location evidence="1">Nucleus speckle</location>
    </subcellularLocation>
</comment>
<keyword evidence="17" id="KW-1185">Reference proteome</keyword>
<evidence type="ECO:0000313" key="17">
    <source>
        <dbReference type="Proteomes" id="UP000078046"/>
    </source>
</evidence>
<keyword evidence="11 14" id="KW-0539">Nucleus</keyword>
<reference evidence="16 17" key="1">
    <citation type="submission" date="2016-04" db="EMBL/GenBank/DDBJ databases">
        <title>The genome of Intoshia linei affirms orthonectids as highly simplified spiralians.</title>
        <authorList>
            <person name="Mikhailov K.V."/>
            <person name="Slusarev G.S."/>
            <person name="Nikitin M.A."/>
            <person name="Logacheva M.D."/>
            <person name="Penin A."/>
            <person name="Aleoshin V."/>
            <person name="Panchin Y.V."/>
        </authorList>
    </citation>
    <scope>NUCLEOTIDE SEQUENCE [LARGE SCALE GENOMIC DNA]</scope>
    <source>
        <strain evidence="16">Intl2013</strain>
        <tissue evidence="16">Whole animal</tissue>
    </source>
</reference>
<evidence type="ECO:0000256" key="5">
    <source>
        <dbReference type="ARBA" id="ARBA00022860"/>
    </source>
</evidence>
<sequence length="306" mass="36867">MKNNVQGYNFDRYGPLKMTEQPLNLSRKEHLINDYENNMFMNFEMELQIKQDSEKLFKRNVENRLHNLNTNISQSTNNMAQKMHHMKNCFIDTIRQVKLPSFRNYRNQSTQSGPGDYSELDQISYLMDQYNMAPNGPPRSSLMDYDRMLKHCIQTIKWFMFSGIITPNFLTFHLFNYVSFTNPITNKNEYMKISNYQKYSNVNLHDIEEKRRKQHIKRPMNAFMIWSQQKRRELLKSDPSLHNSRISTHLGKIWKKMSSDEKKPFYDKQETLSKQHMIDHPGYKYRPRSKKRKNQDVITSFNLINY</sequence>
<dbReference type="Proteomes" id="UP000078046">
    <property type="component" value="Unassembled WGS sequence"/>
</dbReference>
<dbReference type="SUPFAM" id="SSF47095">
    <property type="entry name" value="HMG-box"/>
    <property type="match status" value="1"/>
</dbReference>
<dbReference type="InterPro" id="IPR036910">
    <property type="entry name" value="HMG_box_dom_sf"/>
</dbReference>
<comment type="caution">
    <text evidence="16">The sequence shown here is derived from an EMBL/GenBank/DDBJ whole genome shotgun (WGS) entry which is preliminary data.</text>
</comment>
<dbReference type="FunFam" id="1.10.30.10:FF:000003">
    <property type="entry name" value="Putative transcription factor SOX-6"/>
    <property type="match status" value="1"/>
</dbReference>
<dbReference type="AlphaFoldDB" id="A0A177B916"/>
<comment type="similarity">
    <text evidence="2">Belongs to the SRY family.</text>
</comment>
<dbReference type="GO" id="GO:0030154">
    <property type="term" value="P:cell differentiation"/>
    <property type="evidence" value="ECO:0007669"/>
    <property type="project" value="UniProtKB-KW"/>
</dbReference>
<gene>
    <name evidence="16" type="ORF">A3Q56_02042</name>
</gene>
<keyword evidence="8 14" id="KW-0238">DNA-binding</keyword>
<evidence type="ECO:0000256" key="10">
    <source>
        <dbReference type="ARBA" id="ARBA00023163"/>
    </source>
</evidence>
<evidence type="ECO:0000256" key="6">
    <source>
        <dbReference type="ARBA" id="ARBA00022928"/>
    </source>
</evidence>
<evidence type="ECO:0000256" key="1">
    <source>
        <dbReference type="ARBA" id="ARBA00004324"/>
    </source>
</evidence>
<dbReference type="InterPro" id="IPR050140">
    <property type="entry name" value="SRY-related_HMG-box_TF-like"/>
</dbReference>
<evidence type="ECO:0000256" key="7">
    <source>
        <dbReference type="ARBA" id="ARBA00023015"/>
    </source>
</evidence>
<evidence type="ECO:0000259" key="15">
    <source>
        <dbReference type="PROSITE" id="PS50118"/>
    </source>
</evidence>
<keyword evidence="9" id="KW-0010">Activator</keyword>
<keyword evidence="10" id="KW-0804">Transcription</keyword>
<evidence type="ECO:0000256" key="13">
    <source>
        <dbReference type="ARBA" id="ARBA00045821"/>
    </source>
</evidence>
<evidence type="ECO:0000256" key="11">
    <source>
        <dbReference type="ARBA" id="ARBA00023242"/>
    </source>
</evidence>
<dbReference type="OrthoDB" id="6247875at2759"/>
<evidence type="ECO:0000256" key="3">
    <source>
        <dbReference type="ARBA" id="ARBA00019052"/>
    </source>
</evidence>
<keyword evidence="5" id="KW-0112">Calmodulin-binding</keyword>
<evidence type="ECO:0000256" key="8">
    <source>
        <dbReference type="ARBA" id="ARBA00023125"/>
    </source>
</evidence>
<keyword evidence="6" id="KW-0726">Sexual differentiation</keyword>
<proteinExistence type="inferred from homology"/>
<dbReference type="InterPro" id="IPR009071">
    <property type="entry name" value="HMG_box_dom"/>
</dbReference>
<organism evidence="16 17">
    <name type="scientific">Intoshia linei</name>
    <dbReference type="NCBI Taxonomy" id="1819745"/>
    <lineage>
        <taxon>Eukaryota</taxon>
        <taxon>Metazoa</taxon>
        <taxon>Spiralia</taxon>
        <taxon>Lophotrochozoa</taxon>
        <taxon>Mesozoa</taxon>
        <taxon>Orthonectida</taxon>
        <taxon>Rhopaluridae</taxon>
        <taxon>Intoshia</taxon>
    </lineage>
</organism>
<dbReference type="Gene3D" id="1.10.30.10">
    <property type="entry name" value="High mobility group box domain"/>
    <property type="match status" value="1"/>
</dbReference>
<feature type="DNA-binding region" description="HMG box" evidence="14">
    <location>
        <begin position="216"/>
        <end position="284"/>
    </location>
</feature>
<dbReference type="GO" id="GO:0005516">
    <property type="term" value="F:calmodulin binding"/>
    <property type="evidence" value="ECO:0007669"/>
    <property type="project" value="UniProtKB-KW"/>
</dbReference>
<dbReference type="PROSITE" id="PS50118">
    <property type="entry name" value="HMG_BOX_2"/>
    <property type="match status" value="1"/>
</dbReference>
<evidence type="ECO:0000256" key="12">
    <source>
        <dbReference type="ARBA" id="ARBA00032498"/>
    </source>
</evidence>
<protein>
    <recommendedName>
        <fullName evidence="3">Sex-determining region Y protein</fullName>
    </recommendedName>
    <alternativeName>
        <fullName evidence="12">Testis-determining factor</fullName>
    </alternativeName>
</protein>
<name>A0A177B916_9BILA</name>